<reference evidence="3" key="2">
    <citation type="submission" date="2019-02" db="EMBL/GenBank/DDBJ databases">
        <title>Opniocepnalus argus Var Kimnra genome.</title>
        <authorList>
            <person name="Zhou C."/>
            <person name="Xiao S."/>
        </authorList>
    </citation>
    <scope>NUCLEOTIDE SEQUENCE [LARGE SCALE GENOMIC DNA]</scope>
</reference>
<feature type="compositionally biased region" description="Basic and acidic residues" evidence="1">
    <location>
        <begin position="18"/>
        <end position="27"/>
    </location>
</feature>
<evidence type="ECO:0000313" key="3">
    <source>
        <dbReference type="Proteomes" id="UP000503349"/>
    </source>
</evidence>
<feature type="region of interest" description="Disordered" evidence="1">
    <location>
        <begin position="16"/>
        <end position="43"/>
    </location>
</feature>
<evidence type="ECO:0000256" key="1">
    <source>
        <dbReference type="SAM" id="MobiDB-lite"/>
    </source>
</evidence>
<dbReference type="InterPro" id="IPR036397">
    <property type="entry name" value="RNaseH_sf"/>
</dbReference>
<sequence>MEEVWKHKDSYWSGLAGHTERSREKSHSQGGDQESDGRTKRAQAFPCCERRIFQKTMTNKILWSDETKIELFGLNAKRHVWRTPGTQPR</sequence>
<reference evidence="2 3" key="1">
    <citation type="submission" date="2019-02" db="EMBL/GenBank/DDBJ databases">
        <title>Opniocepnalus argus genome.</title>
        <authorList>
            <person name="Zhou C."/>
            <person name="Xiao S."/>
        </authorList>
    </citation>
    <scope>NUCLEOTIDE SEQUENCE [LARGE SCALE GENOMIC DNA]</scope>
    <source>
        <strain evidence="2">OARG1902GOOAL</strain>
        <tissue evidence="2">Muscle</tissue>
    </source>
</reference>
<accession>A0A6G1PK15</accession>
<organism evidence="2 3">
    <name type="scientific">Channa argus</name>
    <name type="common">Northern snakehead</name>
    <name type="synonym">Ophicephalus argus</name>
    <dbReference type="NCBI Taxonomy" id="215402"/>
    <lineage>
        <taxon>Eukaryota</taxon>
        <taxon>Metazoa</taxon>
        <taxon>Chordata</taxon>
        <taxon>Craniata</taxon>
        <taxon>Vertebrata</taxon>
        <taxon>Euteleostomi</taxon>
        <taxon>Actinopterygii</taxon>
        <taxon>Neopterygii</taxon>
        <taxon>Teleostei</taxon>
        <taxon>Neoteleostei</taxon>
        <taxon>Acanthomorphata</taxon>
        <taxon>Anabantaria</taxon>
        <taxon>Anabantiformes</taxon>
        <taxon>Channoidei</taxon>
        <taxon>Channidae</taxon>
        <taxon>Channa</taxon>
    </lineage>
</organism>
<dbReference type="GO" id="GO:0003676">
    <property type="term" value="F:nucleic acid binding"/>
    <property type="evidence" value="ECO:0007669"/>
    <property type="project" value="InterPro"/>
</dbReference>
<evidence type="ECO:0000313" key="2">
    <source>
        <dbReference type="EMBL" id="KAF3690640.1"/>
    </source>
</evidence>
<proteinExistence type="predicted"/>
<dbReference type="AlphaFoldDB" id="A0A6G1PK15"/>
<dbReference type="Proteomes" id="UP000503349">
    <property type="component" value="Chromosome 6"/>
</dbReference>
<dbReference type="Gene3D" id="3.30.420.10">
    <property type="entry name" value="Ribonuclease H-like superfamily/Ribonuclease H"/>
    <property type="match status" value="1"/>
</dbReference>
<name>A0A6G1PK15_CHAAH</name>
<protein>
    <submittedName>
        <fullName evidence="2">Uncharacterized protein</fullName>
    </submittedName>
</protein>
<dbReference type="EMBL" id="CM015717">
    <property type="protein sequence ID" value="KAF3690640.1"/>
    <property type="molecule type" value="Genomic_DNA"/>
</dbReference>
<gene>
    <name evidence="2" type="ORF">EXN66_Car006313</name>
</gene>
<keyword evidence="3" id="KW-1185">Reference proteome</keyword>